<dbReference type="FunFam" id="1.25.40.10:FF:000098">
    <property type="entry name" value="Squamous cell carcinoma antigen recognized by T-cells 3"/>
    <property type="match status" value="1"/>
</dbReference>
<dbReference type="PANTHER" id="PTHR17204">
    <property type="entry name" value="PRE-MRNA PROCESSING PROTEIN PRP39-RELATED"/>
    <property type="match status" value="1"/>
</dbReference>
<dbReference type="PROSITE" id="PS50102">
    <property type="entry name" value="RRM"/>
    <property type="match status" value="2"/>
</dbReference>
<evidence type="ECO:0000256" key="5">
    <source>
        <dbReference type="ARBA" id="ARBA00023187"/>
    </source>
</evidence>
<dbReference type="Gene3D" id="3.30.70.330">
    <property type="match status" value="2"/>
</dbReference>
<feature type="compositionally biased region" description="Polar residues" evidence="8">
    <location>
        <begin position="561"/>
        <end position="575"/>
    </location>
</feature>
<evidence type="ECO:0000256" key="2">
    <source>
        <dbReference type="ARBA" id="ARBA00022664"/>
    </source>
</evidence>
<keyword evidence="11" id="KW-1185">Reference proteome</keyword>
<dbReference type="Gene3D" id="1.25.40.10">
    <property type="entry name" value="Tetratricopeptide repeat domain"/>
    <property type="match status" value="2"/>
</dbReference>
<keyword evidence="6" id="KW-0539">Nucleus</keyword>
<dbReference type="InParanoid" id="E2AEC8"/>
<evidence type="ECO:0000313" key="11">
    <source>
        <dbReference type="Proteomes" id="UP000000311"/>
    </source>
</evidence>
<evidence type="ECO:0000256" key="6">
    <source>
        <dbReference type="ARBA" id="ARBA00023242"/>
    </source>
</evidence>
<dbReference type="InterPro" id="IPR011990">
    <property type="entry name" value="TPR-like_helical_dom_sf"/>
</dbReference>
<dbReference type="CDD" id="cd12391">
    <property type="entry name" value="RRM1_SART3"/>
    <property type="match status" value="1"/>
</dbReference>
<feature type="domain" description="RRM" evidence="9">
    <location>
        <begin position="659"/>
        <end position="735"/>
    </location>
</feature>
<dbReference type="InterPro" id="IPR035979">
    <property type="entry name" value="RBD_domain_sf"/>
</dbReference>
<dbReference type="Proteomes" id="UP000000311">
    <property type="component" value="Unassembled WGS sequence"/>
</dbReference>
<dbReference type="SUPFAM" id="SSF54928">
    <property type="entry name" value="RNA-binding domain, RBD"/>
    <property type="match status" value="2"/>
</dbReference>
<feature type="compositionally biased region" description="Polar residues" evidence="8">
    <location>
        <begin position="870"/>
        <end position="892"/>
    </location>
</feature>
<keyword evidence="2" id="KW-0507">mRNA processing</keyword>
<keyword evidence="3" id="KW-0677">Repeat</keyword>
<dbReference type="Pfam" id="PF00076">
    <property type="entry name" value="RRM_1"/>
    <property type="match status" value="2"/>
</dbReference>
<feature type="region of interest" description="Disordered" evidence="8">
    <location>
        <begin position="554"/>
        <end position="653"/>
    </location>
</feature>
<feature type="region of interest" description="Disordered" evidence="8">
    <location>
        <begin position="867"/>
        <end position="903"/>
    </location>
</feature>
<keyword evidence="4 7" id="KW-0694">RNA-binding</keyword>
<dbReference type="InterPro" id="IPR008847">
    <property type="entry name" value="Suf"/>
</dbReference>
<organism evidence="11">
    <name type="scientific">Camponotus floridanus</name>
    <name type="common">Florida carpenter ant</name>
    <dbReference type="NCBI Taxonomy" id="104421"/>
    <lineage>
        <taxon>Eukaryota</taxon>
        <taxon>Metazoa</taxon>
        <taxon>Ecdysozoa</taxon>
        <taxon>Arthropoda</taxon>
        <taxon>Hexapoda</taxon>
        <taxon>Insecta</taxon>
        <taxon>Pterygota</taxon>
        <taxon>Neoptera</taxon>
        <taxon>Endopterygota</taxon>
        <taxon>Hymenoptera</taxon>
        <taxon>Apocrita</taxon>
        <taxon>Aculeata</taxon>
        <taxon>Formicoidea</taxon>
        <taxon>Formicidae</taxon>
        <taxon>Formicinae</taxon>
        <taxon>Camponotus</taxon>
    </lineage>
</organism>
<evidence type="ECO:0000256" key="4">
    <source>
        <dbReference type="ARBA" id="ARBA00022884"/>
    </source>
</evidence>
<evidence type="ECO:0000256" key="8">
    <source>
        <dbReference type="SAM" id="MobiDB-lite"/>
    </source>
</evidence>
<dbReference type="GO" id="GO:0005634">
    <property type="term" value="C:nucleus"/>
    <property type="evidence" value="ECO:0007669"/>
    <property type="project" value="UniProtKB-SubCell"/>
</dbReference>
<dbReference type="Pfam" id="PF05843">
    <property type="entry name" value="Suf"/>
    <property type="match status" value="1"/>
</dbReference>
<evidence type="ECO:0000256" key="3">
    <source>
        <dbReference type="ARBA" id="ARBA00022737"/>
    </source>
</evidence>
<accession>E2AEC8</accession>
<evidence type="ECO:0000256" key="7">
    <source>
        <dbReference type="PROSITE-ProRule" id="PRU00176"/>
    </source>
</evidence>
<feature type="region of interest" description="Disordered" evidence="8">
    <location>
        <begin position="1"/>
        <end position="58"/>
    </location>
</feature>
<dbReference type="InterPro" id="IPR034217">
    <property type="entry name" value="SART3_RRM1"/>
</dbReference>
<dbReference type="GO" id="GO:0003723">
    <property type="term" value="F:RNA binding"/>
    <property type="evidence" value="ECO:0007669"/>
    <property type="project" value="UniProtKB-UniRule"/>
</dbReference>
<evidence type="ECO:0000259" key="9">
    <source>
        <dbReference type="PROSITE" id="PS50102"/>
    </source>
</evidence>
<dbReference type="STRING" id="104421.E2AEC8"/>
<feature type="compositionally biased region" description="Basic and acidic residues" evidence="8">
    <location>
        <begin position="12"/>
        <end position="23"/>
    </location>
</feature>
<sequence length="903" mass="103757">MDEEMDVANEENQAKAYREKVPNEVEEELTRDEMEEEADEKIDSGSDSDDDEAVDEAEVKSLQTCLAENPYDYATHVALINKLHKMGELDRLRTARDNMSNMYPLSPDLWLSCMQDEIKLAVTPEQKAEIVKLCERAVKDYASVEVWLEYLHFSIGNMGTEKNAAENVRELFERALTAVGLHTMKGAIIWEAFREFETILLTLIDTSNVTEKKEQLGRIGNLFRRQLACPLLDMKKTYEEYQSWRTEDGAEAVIGDKIVLRGYEQASTKLNLLIPYEEKLKSAQGENELLDAYKGYLLYEKQRPDPGRITVLYERAVTDLSLEESIWLDYLTYLEDTIKIESVLDPVYQRASRNIPWCSKIWQKWIRSYEKWERPILEVQKLLENALSNGFSIAEDYRNLWITYLEYLRRRIERCSDEEKEKHLDVIRNTFNKACEHLAKYFGLDGDPNCIILQYWARTEAIHANNMEKARTLWADILSQGHSATVSFWLEYISLEKCYGDTKHLRKLYQKALSSTKDWPESIITAWIDFERDEGTLEQMELCEAKTKEKLNKVKEERQKAQQALSQDESSTQNKKANKRKANEIGRWQTLGASPSKLIKTDVQTKPKLRESRLNFDAKETNNRNQEESRSDIAPPPGYKTTKDNDAEDKNSHEVNNNITVFVSNLDYTATEDEVRDILQSVGPITLFKMIKDYKGRSKGYCYVQLSNAEAVEEALKLDRTPLKGRPMFVSRCDPNKGTRSSGFKFSSTLEKNKLFVKGLPPTTTKEELEEIFKVHGDLKEVRLVTYRNGHSKGLAYVEYHDEATAAKALLATDGMNVQDKVISVAISQPPDRKKTEENERQIKSLGGTTTSRTTFGLPKTLLSMIPRNVKTSNSNGSTAPSRNGVGQSMSNKDFKNMFLKKK</sequence>
<dbReference type="SUPFAM" id="SSF48452">
    <property type="entry name" value="TPR-like"/>
    <property type="match status" value="1"/>
</dbReference>
<dbReference type="GO" id="GO:0006397">
    <property type="term" value="P:mRNA processing"/>
    <property type="evidence" value="ECO:0007669"/>
    <property type="project" value="UniProtKB-KW"/>
</dbReference>
<dbReference type="InterPro" id="IPR003107">
    <property type="entry name" value="HAT"/>
</dbReference>
<name>E2AEC8_CAMFO</name>
<dbReference type="EMBL" id="GL438827">
    <property type="protein sequence ID" value="EFN68361.1"/>
    <property type="molecule type" value="Genomic_DNA"/>
</dbReference>
<proteinExistence type="predicted"/>
<dbReference type="GO" id="GO:0008380">
    <property type="term" value="P:RNA splicing"/>
    <property type="evidence" value="ECO:0007669"/>
    <property type="project" value="UniProtKB-KW"/>
</dbReference>
<dbReference type="FunCoup" id="E2AEC8">
    <property type="interactions" value="1229"/>
</dbReference>
<feature type="region of interest" description="Disordered" evidence="8">
    <location>
        <begin position="828"/>
        <end position="854"/>
    </location>
</feature>
<reference evidence="10 11" key="1">
    <citation type="journal article" date="2010" name="Science">
        <title>Genomic comparison of the ants Camponotus floridanus and Harpegnathos saltator.</title>
        <authorList>
            <person name="Bonasio R."/>
            <person name="Zhang G."/>
            <person name="Ye C."/>
            <person name="Mutti N.S."/>
            <person name="Fang X."/>
            <person name="Qin N."/>
            <person name="Donahue G."/>
            <person name="Yang P."/>
            <person name="Li Q."/>
            <person name="Li C."/>
            <person name="Zhang P."/>
            <person name="Huang Z."/>
            <person name="Berger S.L."/>
            <person name="Reinberg D."/>
            <person name="Wang J."/>
            <person name="Liebig J."/>
        </authorList>
    </citation>
    <scope>NUCLEOTIDE SEQUENCE [LARGE SCALE GENOMIC DNA]</scope>
    <source>
        <strain evidence="11">C129</strain>
    </source>
</reference>
<feature type="compositionally biased region" description="Basic and acidic residues" evidence="8">
    <location>
        <begin position="599"/>
        <end position="631"/>
    </location>
</feature>
<evidence type="ECO:0000256" key="1">
    <source>
        <dbReference type="ARBA" id="ARBA00004123"/>
    </source>
</evidence>
<dbReference type="PANTHER" id="PTHR17204:SF25">
    <property type="entry name" value="RRM DOMAIN-CONTAINING PROTEIN"/>
    <property type="match status" value="1"/>
</dbReference>
<dbReference type="OrthoDB" id="360390at2759"/>
<gene>
    <name evidence="10" type="ORF">EAG_13272</name>
</gene>
<protein>
    <submittedName>
        <fullName evidence="10">Squamous cell carcinoma antigen recognized by T-cells 3</fullName>
    </submittedName>
</protein>
<dbReference type="SMART" id="SM00386">
    <property type="entry name" value="HAT"/>
    <property type="match status" value="8"/>
</dbReference>
<evidence type="ECO:0000313" key="10">
    <source>
        <dbReference type="EMBL" id="EFN68361.1"/>
    </source>
</evidence>
<dbReference type="InterPro" id="IPR012677">
    <property type="entry name" value="Nucleotide-bd_a/b_plait_sf"/>
</dbReference>
<keyword evidence="5" id="KW-0508">mRNA splicing</keyword>
<feature type="compositionally biased region" description="Acidic residues" evidence="8">
    <location>
        <begin position="24"/>
        <end position="56"/>
    </location>
</feature>
<feature type="domain" description="RRM" evidence="9">
    <location>
        <begin position="753"/>
        <end position="830"/>
    </location>
</feature>
<dbReference type="SMART" id="SM00360">
    <property type="entry name" value="RRM"/>
    <property type="match status" value="2"/>
</dbReference>
<comment type="subcellular location">
    <subcellularLocation>
        <location evidence="1">Nucleus</location>
    </subcellularLocation>
</comment>
<feature type="compositionally biased region" description="Basic and acidic residues" evidence="8">
    <location>
        <begin position="831"/>
        <end position="843"/>
    </location>
</feature>
<dbReference type="AlphaFoldDB" id="E2AEC8"/>
<dbReference type="OMA" id="LWARYIL"/>
<dbReference type="InterPro" id="IPR000504">
    <property type="entry name" value="RRM_dom"/>
</dbReference>
<feature type="compositionally biased region" description="Basic and acidic residues" evidence="8">
    <location>
        <begin position="641"/>
        <end position="653"/>
    </location>
</feature>
<dbReference type="KEGG" id="cfo:105251464"/>